<dbReference type="InterPro" id="IPR009056">
    <property type="entry name" value="Cyt_c-like_dom"/>
</dbReference>
<dbReference type="Pfam" id="PF06537">
    <property type="entry name" value="DHOR"/>
    <property type="match status" value="1"/>
</dbReference>
<organism evidence="7 8">
    <name type="scientific">Photobacterium alginatilyticum</name>
    <dbReference type="NCBI Taxonomy" id="1775171"/>
    <lineage>
        <taxon>Bacteria</taxon>
        <taxon>Pseudomonadati</taxon>
        <taxon>Pseudomonadota</taxon>
        <taxon>Gammaproteobacteria</taxon>
        <taxon>Vibrionales</taxon>
        <taxon>Vibrionaceae</taxon>
        <taxon>Photobacterium</taxon>
    </lineage>
</organism>
<dbReference type="PANTHER" id="PTHR30600">
    <property type="entry name" value="CYTOCHROME C PEROXIDASE-RELATED"/>
    <property type="match status" value="1"/>
</dbReference>
<evidence type="ECO:0000313" key="7">
    <source>
        <dbReference type="EMBL" id="NBI51115.1"/>
    </source>
</evidence>
<keyword evidence="8" id="KW-1185">Reference proteome</keyword>
<evidence type="ECO:0000256" key="3">
    <source>
        <dbReference type="ARBA" id="ARBA00023004"/>
    </source>
</evidence>
<keyword evidence="1 4" id="KW-0349">Heme</keyword>
<evidence type="ECO:0000313" key="8">
    <source>
        <dbReference type="Proteomes" id="UP000738517"/>
    </source>
</evidence>
<evidence type="ECO:0000256" key="4">
    <source>
        <dbReference type="PROSITE-ProRule" id="PRU00433"/>
    </source>
</evidence>
<sequence>MKLYFAAAFLSLSAISTVANAQDSNAGSAPEKPDPSVIKALKSGGDTTVKKSGPNAFSLPAGNLPLSKRLDFSVGNSFFRNPWVQAPATTDARDGLGPLFNTNGCQNCHIKDGRGHPPEPGDSNAVSMLVRLSIPAMTAEQKKAVITDGVIPEPTYGGQLQDFSISGARPEGQIKLTYSDVPVTFADGEVVTLRKPELAITELNYGPLHSDVLMSARIAPPMIGLGLLEQIPEATLVAIAREQENAAQGVSGKLNKVWDVEKQQLVTGRFGWKAGQPTLMQQNAAAFNGDVGLTSNLFPNENCTSQQSICNELPDGGKPEVSDNVLDFVEFYSQHLAVPSRRNVTDPRVMKGEAIFAEVGCDSCHRSQITTAKNAELPALSEQLINPYTDLLLHDMGEGLADNRGEYLANGREWRTAPLWGIGYTEEVNGHTNFLHDGRARTLMEAVLWHGGEAQQSRDKVLTLSKTDRDALIAFLQSL</sequence>
<comment type="caution">
    <text evidence="7">The sequence shown here is derived from an EMBL/GenBank/DDBJ whole genome shotgun (WGS) entry which is preliminary data.</text>
</comment>
<dbReference type="PIRSF" id="PIRSF028099">
    <property type="entry name" value="DUF1111"/>
    <property type="match status" value="1"/>
</dbReference>
<keyword evidence="2 4" id="KW-0479">Metal-binding</keyword>
<evidence type="ECO:0000259" key="6">
    <source>
        <dbReference type="PROSITE" id="PS51007"/>
    </source>
</evidence>
<protein>
    <submittedName>
        <fullName evidence="7">C-type cytochrome</fullName>
    </submittedName>
</protein>
<accession>A0ABW9YCC5</accession>
<dbReference type="InterPro" id="IPR036909">
    <property type="entry name" value="Cyt_c-like_dom_sf"/>
</dbReference>
<dbReference type="EMBL" id="RSEJ01000001">
    <property type="protein sequence ID" value="NBI51115.1"/>
    <property type="molecule type" value="Genomic_DNA"/>
</dbReference>
<dbReference type="PROSITE" id="PS51007">
    <property type="entry name" value="CYTC"/>
    <property type="match status" value="1"/>
</dbReference>
<feature type="chain" id="PRO_5046324720" evidence="5">
    <location>
        <begin position="22"/>
        <end position="479"/>
    </location>
</feature>
<dbReference type="InterPro" id="IPR010538">
    <property type="entry name" value="DHOR"/>
</dbReference>
<feature type="signal peptide" evidence="5">
    <location>
        <begin position="1"/>
        <end position="21"/>
    </location>
</feature>
<dbReference type="PANTHER" id="PTHR30600:SF4">
    <property type="entry name" value="CYTOCHROME C DOMAIN-CONTAINING PROTEIN"/>
    <property type="match status" value="1"/>
</dbReference>
<dbReference type="InterPro" id="IPR051395">
    <property type="entry name" value="Cytochrome_c_Peroxidase/MauG"/>
</dbReference>
<evidence type="ECO:0000256" key="5">
    <source>
        <dbReference type="SAM" id="SignalP"/>
    </source>
</evidence>
<dbReference type="SUPFAM" id="SSF46626">
    <property type="entry name" value="Cytochrome c"/>
    <property type="match status" value="1"/>
</dbReference>
<reference evidence="7 8" key="1">
    <citation type="journal article" date="2017" name="Int. J. Syst. Evol. Microbiol.">
        <title>Photobacterium alginatilyticum sp. nov., a marine bacterium isolated from bottom seawater.</title>
        <authorList>
            <person name="Wang X."/>
            <person name="Wang Y."/>
            <person name="Yang X."/>
            <person name="Sun H."/>
            <person name="Li B."/>
            <person name="Zhang X.H."/>
        </authorList>
    </citation>
    <scope>NUCLEOTIDE SEQUENCE [LARGE SCALE GENOMIC DNA]</scope>
    <source>
        <strain evidence="7 8">P03D4</strain>
    </source>
</reference>
<name>A0ABW9YCC5_9GAMM</name>
<dbReference type="Gene3D" id="1.10.760.10">
    <property type="entry name" value="Cytochrome c-like domain"/>
    <property type="match status" value="1"/>
</dbReference>
<proteinExistence type="predicted"/>
<dbReference type="RefSeq" id="WP_160648235.1">
    <property type="nucleotide sequence ID" value="NZ_RSEJ01000001.1"/>
</dbReference>
<keyword evidence="5" id="KW-0732">Signal</keyword>
<evidence type="ECO:0000256" key="1">
    <source>
        <dbReference type="ARBA" id="ARBA00022617"/>
    </source>
</evidence>
<dbReference type="Proteomes" id="UP000738517">
    <property type="component" value="Unassembled WGS sequence"/>
</dbReference>
<gene>
    <name evidence="7" type="ORF">EIZ48_00785</name>
</gene>
<keyword evidence="3 4" id="KW-0408">Iron</keyword>
<feature type="domain" description="Cytochrome c" evidence="6">
    <location>
        <begin position="347"/>
        <end position="479"/>
    </location>
</feature>
<evidence type="ECO:0000256" key="2">
    <source>
        <dbReference type="ARBA" id="ARBA00022723"/>
    </source>
</evidence>